<dbReference type="Gene3D" id="1.10.30.10">
    <property type="entry name" value="High mobility group box domain"/>
    <property type="match status" value="1"/>
</dbReference>
<dbReference type="Proteomes" id="UP000789831">
    <property type="component" value="Unassembled WGS sequence"/>
</dbReference>
<dbReference type="InterPro" id="IPR036910">
    <property type="entry name" value="HMG_box_dom_sf"/>
</dbReference>
<accession>A0A9N9D4K4</accession>
<gene>
    <name evidence="1" type="ORF">AGERDE_LOCUS10245</name>
</gene>
<protein>
    <submittedName>
        <fullName evidence="1">3066_t:CDS:1</fullName>
    </submittedName>
</protein>
<dbReference type="EMBL" id="CAJVPL010003045">
    <property type="protein sequence ID" value="CAG8625055.1"/>
    <property type="molecule type" value="Genomic_DNA"/>
</dbReference>
<dbReference type="SUPFAM" id="SSF47095">
    <property type="entry name" value="HMG-box"/>
    <property type="match status" value="1"/>
</dbReference>
<dbReference type="AlphaFoldDB" id="A0A9N9D4K4"/>
<keyword evidence="2" id="KW-1185">Reference proteome</keyword>
<reference evidence="1" key="1">
    <citation type="submission" date="2021-06" db="EMBL/GenBank/DDBJ databases">
        <authorList>
            <person name="Kallberg Y."/>
            <person name="Tangrot J."/>
            <person name="Rosling A."/>
        </authorList>
    </citation>
    <scope>NUCLEOTIDE SEQUENCE</scope>
    <source>
        <strain evidence="1">MT106</strain>
    </source>
</reference>
<name>A0A9N9D4K4_9GLOM</name>
<evidence type="ECO:0000313" key="1">
    <source>
        <dbReference type="EMBL" id="CAG8625055.1"/>
    </source>
</evidence>
<organism evidence="1 2">
    <name type="scientific">Ambispora gerdemannii</name>
    <dbReference type="NCBI Taxonomy" id="144530"/>
    <lineage>
        <taxon>Eukaryota</taxon>
        <taxon>Fungi</taxon>
        <taxon>Fungi incertae sedis</taxon>
        <taxon>Mucoromycota</taxon>
        <taxon>Glomeromycotina</taxon>
        <taxon>Glomeromycetes</taxon>
        <taxon>Archaeosporales</taxon>
        <taxon>Ambisporaceae</taxon>
        <taxon>Ambispora</taxon>
    </lineage>
</organism>
<sequence length="221" mass="25738">MHNLDQGSQQIFDSNLIQVIECEDYSLLLIKHPNIGTFTTRIFSINEFIEHLHQNKTPNCFLLFRMIFSKAIKESGIKLERRYISEMAGSCWKSSSQTRRLFKNIYNQLKQLLPEQPHQTNYNSTAVVNSIAAYPDIFCFGNSNLNNSNNYADELNYLPYQNQNTLEQPHQANYDLTPVVNSMVTYPDLLILNNNNIYAADEFSELKEFTELNKEDVIRHK</sequence>
<proteinExistence type="predicted"/>
<dbReference type="OrthoDB" id="2395751at2759"/>
<comment type="caution">
    <text evidence="1">The sequence shown here is derived from an EMBL/GenBank/DDBJ whole genome shotgun (WGS) entry which is preliminary data.</text>
</comment>
<evidence type="ECO:0000313" key="2">
    <source>
        <dbReference type="Proteomes" id="UP000789831"/>
    </source>
</evidence>